<proteinExistence type="predicted"/>
<comment type="caution">
    <text evidence="2">The sequence shown here is derived from an EMBL/GenBank/DDBJ whole genome shotgun (WGS) entry which is preliminary data.</text>
</comment>
<accession>A0ABR0E0U4</accession>
<dbReference type="PANTHER" id="PTHR24096:SF424">
    <property type="entry name" value="ACETYL-COA SYNTHETASE-LIKE PROTEIN-RELATED"/>
    <property type="match status" value="1"/>
</dbReference>
<evidence type="ECO:0000259" key="1">
    <source>
        <dbReference type="Pfam" id="PF00501"/>
    </source>
</evidence>
<organism evidence="2 3">
    <name type="scientific">Zasmidium cellare</name>
    <name type="common">Wine cellar mold</name>
    <name type="synonym">Racodium cellare</name>
    <dbReference type="NCBI Taxonomy" id="395010"/>
    <lineage>
        <taxon>Eukaryota</taxon>
        <taxon>Fungi</taxon>
        <taxon>Dikarya</taxon>
        <taxon>Ascomycota</taxon>
        <taxon>Pezizomycotina</taxon>
        <taxon>Dothideomycetes</taxon>
        <taxon>Dothideomycetidae</taxon>
        <taxon>Mycosphaerellales</taxon>
        <taxon>Mycosphaerellaceae</taxon>
        <taxon>Zasmidium</taxon>
    </lineage>
</organism>
<dbReference type="SUPFAM" id="SSF56801">
    <property type="entry name" value="Acetyl-CoA synthetase-like"/>
    <property type="match status" value="1"/>
</dbReference>
<protein>
    <recommendedName>
        <fullName evidence="1">AMP-dependent synthetase/ligase domain-containing protein</fullName>
    </recommendedName>
</protein>
<gene>
    <name evidence="2" type="ORF">PRZ48_014295</name>
</gene>
<dbReference type="PANTHER" id="PTHR24096">
    <property type="entry name" value="LONG-CHAIN-FATTY-ACID--COA LIGASE"/>
    <property type="match status" value="1"/>
</dbReference>
<feature type="domain" description="AMP-dependent synthetase/ligase" evidence="1">
    <location>
        <begin position="29"/>
        <end position="350"/>
    </location>
</feature>
<name>A0ABR0E0U4_ZASCE</name>
<dbReference type="Proteomes" id="UP001305779">
    <property type="component" value="Unassembled WGS sequence"/>
</dbReference>
<dbReference type="InterPro" id="IPR042099">
    <property type="entry name" value="ANL_N_sf"/>
</dbReference>
<dbReference type="PROSITE" id="PS00455">
    <property type="entry name" value="AMP_BINDING"/>
    <property type="match status" value="1"/>
</dbReference>
<sequence>MPISSRLSTPLPEETIPTWLFGAPSSALPETPLIIDAADMQRHLSMSTYRRQAQRFAQGFINAGFKTGDAVLFVTRNNLACPVIYMGTWMAGGRCTGTYPSVPVEYITHLVEDTDCKCLLADEESYKKCVEALGRVPGSLAEKVFLIDDEDMFEPNSGEVDGHRRPGWNLLLGPETQGQTFDWRQHCYDPDQIACLNYTSGSTGPPKGVIMTHRTILASCAAHLAFQRSDPDEVNWVKRTIWLTWMPIVFSLTLLQAVINGPHRGIKNYVMPGIDVGLAVKYIKKYRPTQFVFSPAMAREFLNHPEVPNADLSSVTRLDVGGQAMPQALKEQLLDAFKNANLLASYGMTE</sequence>
<evidence type="ECO:0000313" key="2">
    <source>
        <dbReference type="EMBL" id="KAK4494939.1"/>
    </source>
</evidence>
<dbReference type="Pfam" id="PF00501">
    <property type="entry name" value="AMP-binding"/>
    <property type="match status" value="1"/>
</dbReference>
<dbReference type="Gene3D" id="3.40.50.12780">
    <property type="entry name" value="N-terminal domain of ligase-like"/>
    <property type="match status" value="1"/>
</dbReference>
<dbReference type="InterPro" id="IPR020845">
    <property type="entry name" value="AMP-binding_CS"/>
</dbReference>
<dbReference type="InterPro" id="IPR000873">
    <property type="entry name" value="AMP-dep_synth/lig_dom"/>
</dbReference>
<keyword evidence="3" id="KW-1185">Reference proteome</keyword>
<dbReference type="EMBL" id="JAXOVC010000013">
    <property type="protein sequence ID" value="KAK4494939.1"/>
    <property type="molecule type" value="Genomic_DNA"/>
</dbReference>
<reference evidence="2 3" key="1">
    <citation type="journal article" date="2023" name="G3 (Bethesda)">
        <title>A chromosome-level genome assembly of Zasmidium syzygii isolated from banana leaves.</title>
        <authorList>
            <person name="van Westerhoven A.C."/>
            <person name="Mehrabi R."/>
            <person name="Talebi R."/>
            <person name="Steentjes M.B.F."/>
            <person name="Corcolon B."/>
            <person name="Chong P.A."/>
            <person name="Kema G.H.J."/>
            <person name="Seidl M.F."/>
        </authorList>
    </citation>
    <scope>NUCLEOTIDE SEQUENCE [LARGE SCALE GENOMIC DNA]</scope>
    <source>
        <strain evidence="2 3">P124</strain>
    </source>
</reference>
<evidence type="ECO:0000313" key="3">
    <source>
        <dbReference type="Proteomes" id="UP001305779"/>
    </source>
</evidence>